<feature type="transmembrane region" description="Helical" evidence="12">
    <location>
        <begin position="369"/>
        <end position="393"/>
    </location>
</feature>
<comment type="similarity">
    <text evidence="12">Belongs to the pannexin family.</text>
</comment>
<comment type="caution">
    <text evidence="12">Lacks conserved residue(s) required for the propagation of feature annotation.</text>
</comment>
<evidence type="ECO:0000256" key="4">
    <source>
        <dbReference type="ARBA" id="ARBA00022475"/>
    </source>
</evidence>
<evidence type="ECO:0000256" key="3">
    <source>
        <dbReference type="ARBA" id="ARBA00022448"/>
    </source>
</evidence>
<dbReference type="PRINTS" id="PR01262">
    <property type="entry name" value="INNEXIN"/>
</dbReference>
<feature type="transmembrane region" description="Helical" evidence="12">
    <location>
        <begin position="284"/>
        <end position="308"/>
    </location>
</feature>
<accession>A0A183UK30</accession>
<evidence type="ECO:0000256" key="10">
    <source>
        <dbReference type="ARBA" id="ARBA00023136"/>
    </source>
</evidence>
<comment type="subcellular location">
    <subcellularLocation>
        <location evidence="1">Cell junction</location>
        <location evidence="1">Gap junction</location>
    </subcellularLocation>
    <subcellularLocation>
        <location evidence="2 12">Cell membrane</location>
        <topology evidence="2 12">Multi-pass membrane protein</topology>
    </subcellularLocation>
</comment>
<name>A0A183UK30_TOXCA</name>
<dbReference type="PANTHER" id="PTHR11893">
    <property type="entry name" value="INNEXIN"/>
    <property type="match status" value="1"/>
</dbReference>
<keyword evidence="11 12" id="KW-0407">Ion channel</keyword>
<keyword evidence="9 12" id="KW-0406">Ion transport</keyword>
<sequence length="890" mass="103154">MQYGNEDERGSLGGKRRRYGRRIAIGRAWGIAHPAPPTALQTSAHNQLLPYYLSNLHATHDEDSVDRINYIYTNVLLLGFSILLTAKQYVGRPLQCWVPAQFKSGWEVYVENHCFIENTYFVRMDEQLPDSGDERQKRELAYYQWIPFILAMQAAFCYAPRIVWKVFNRRSGMFFKFKHCFQYVLATTVLHVSFIDFNHKAQTAVNFNRLAVPEESEILLKIKKNVAGINLTQFIPTALATMKVGKKKVLKDNESDYSALVSRIEEHVSLANANRVHFGMYVTILYLIVKFLWLVNVVVQFLILNIFLGPQYTLWGIGIVNDLLHNRDWSISGHFPRVTLCDVEVREMGNLHNWTVQCVLMINMFAEKIFLFLWFWFCFVAIATSINFVYWIFVSLSTSQSRAFVRKYLEFKDKKGANGEKIDRFISNALRKDGITVLRLISENCGDLAVAEIVCKLWDAYDNDAERFTEISEESDAGYLEDFQEDYGLFAVFEFEMIGNLGKYLDKLKPTYDDDVIDRCNYLVTNSILFLCAITVAAKQYVGEPLQCWVPAEFKGGWEQYIENYCFVENTYFITPNEELPAGTAERESRELHYYQWVPFILMLQALLFMIPRTVWKTLNWQTGLNIFALAQAANVTKREGPRRVLKKGDAELESAVPVAQHLNFVMNFNRLRASRYSSTISSVWRVYVTYLYIFCKVLNLVNIMVQFAVLNHFLGPQYSFWGIGVLNDLIHGRQWSQSGHFPRVTFCDVNIREIGNVNKKTVQCVLMINMFNEKIFLGIWFWLLIVGVLTFLNLIYWVIISFVPGFSRTFIGNNLAFKRILHTPEELEDFVETAVSMDGVTVLRLISDNAGEMVASEVISDLWNLYKKDNKRWCFNPTSLRKKLKTMVT</sequence>
<evidence type="ECO:0000256" key="8">
    <source>
        <dbReference type="ARBA" id="ARBA00022989"/>
    </source>
</evidence>
<proteinExistence type="inferred from homology"/>
<dbReference type="GO" id="GO:0005886">
    <property type="term" value="C:plasma membrane"/>
    <property type="evidence" value="ECO:0007669"/>
    <property type="project" value="UniProtKB-SubCell"/>
</dbReference>
<feature type="transmembrane region" description="Helical" evidence="12">
    <location>
        <begin position="776"/>
        <end position="800"/>
    </location>
</feature>
<keyword evidence="14" id="KW-1185">Reference proteome</keyword>
<keyword evidence="3 12" id="KW-0813">Transport</keyword>
<evidence type="ECO:0000313" key="15">
    <source>
        <dbReference type="WBParaSite" id="TCNE_0000885001-mRNA-1"/>
    </source>
</evidence>
<evidence type="ECO:0000256" key="1">
    <source>
        <dbReference type="ARBA" id="ARBA00004610"/>
    </source>
</evidence>
<dbReference type="GO" id="GO:0034220">
    <property type="term" value="P:monoatomic ion transmembrane transport"/>
    <property type="evidence" value="ECO:0007669"/>
    <property type="project" value="UniProtKB-KW"/>
</dbReference>
<keyword evidence="5 12" id="KW-0812">Transmembrane</keyword>
<feature type="transmembrane region" description="Helical" evidence="12">
    <location>
        <begin position="691"/>
        <end position="711"/>
    </location>
</feature>
<evidence type="ECO:0000256" key="12">
    <source>
        <dbReference type="RuleBase" id="RU010713"/>
    </source>
</evidence>
<dbReference type="EMBL" id="UYWY01020012">
    <property type="protein sequence ID" value="VDM40171.1"/>
    <property type="molecule type" value="Genomic_DNA"/>
</dbReference>
<reference evidence="15" key="1">
    <citation type="submission" date="2016-06" db="UniProtKB">
        <authorList>
            <consortium name="WormBaseParasite"/>
        </authorList>
    </citation>
    <scope>IDENTIFICATION</scope>
</reference>
<keyword evidence="8 12" id="KW-1133">Transmembrane helix</keyword>
<dbReference type="PROSITE" id="PS51013">
    <property type="entry name" value="PANNEXIN"/>
    <property type="match status" value="2"/>
</dbReference>
<dbReference type="GO" id="GO:0005921">
    <property type="term" value="C:gap junction"/>
    <property type="evidence" value="ECO:0007669"/>
    <property type="project" value="UniProtKB-SubCell"/>
</dbReference>
<evidence type="ECO:0000256" key="5">
    <source>
        <dbReference type="ARBA" id="ARBA00022692"/>
    </source>
</evidence>
<organism evidence="14 15">
    <name type="scientific">Toxocara canis</name>
    <name type="common">Canine roundworm</name>
    <dbReference type="NCBI Taxonomy" id="6265"/>
    <lineage>
        <taxon>Eukaryota</taxon>
        <taxon>Metazoa</taxon>
        <taxon>Ecdysozoa</taxon>
        <taxon>Nematoda</taxon>
        <taxon>Chromadorea</taxon>
        <taxon>Rhabditida</taxon>
        <taxon>Spirurina</taxon>
        <taxon>Ascaridomorpha</taxon>
        <taxon>Ascaridoidea</taxon>
        <taxon>Toxocaridae</taxon>
        <taxon>Toxocara</taxon>
    </lineage>
</organism>
<evidence type="ECO:0000256" key="9">
    <source>
        <dbReference type="ARBA" id="ARBA00023065"/>
    </source>
</evidence>
<dbReference type="AlphaFoldDB" id="A0A183UK30"/>
<evidence type="ECO:0000256" key="11">
    <source>
        <dbReference type="ARBA" id="ARBA00023303"/>
    </source>
</evidence>
<dbReference type="WBParaSite" id="TCNE_0000885001-mRNA-1">
    <property type="protein sequence ID" value="TCNE_0000885001-mRNA-1"/>
    <property type="gene ID" value="TCNE_0000885001"/>
</dbReference>
<comment type="function">
    <text evidence="12">Structural component of the gap junctions.</text>
</comment>
<reference evidence="13 14" key="2">
    <citation type="submission" date="2018-11" db="EMBL/GenBank/DDBJ databases">
        <authorList>
            <consortium name="Pathogen Informatics"/>
        </authorList>
    </citation>
    <scope>NUCLEOTIDE SEQUENCE [LARGE SCALE GENOMIC DNA]</scope>
</reference>
<dbReference type="GO" id="GO:0005243">
    <property type="term" value="F:gap junction channel activity"/>
    <property type="evidence" value="ECO:0007669"/>
    <property type="project" value="TreeGrafter"/>
</dbReference>
<dbReference type="Pfam" id="PF00876">
    <property type="entry name" value="Innexin"/>
    <property type="match status" value="2"/>
</dbReference>
<evidence type="ECO:0000313" key="13">
    <source>
        <dbReference type="EMBL" id="VDM40171.1"/>
    </source>
</evidence>
<evidence type="ECO:0000313" key="14">
    <source>
        <dbReference type="Proteomes" id="UP000050794"/>
    </source>
</evidence>
<dbReference type="InterPro" id="IPR000990">
    <property type="entry name" value="Innexin"/>
</dbReference>
<keyword evidence="7" id="KW-0965">Cell junction</keyword>
<keyword evidence="6" id="KW-0303">Gap junction</keyword>
<evidence type="ECO:0000256" key="7">
    <source>
        <dbReference type="ARBA" id="ARBA00022949"/>
    </source>
</evidence>
<keyword evidence="4" id="KW-1003">Cell membrane</keyword>
<dbReference type="Proteomes" id="UP000050794">
    <property type="component" value="Unassembled WGS sequence"/>
</dbReference>
<evidence type="ECO:0000256" key="2">
    <source>
        <dbReference type="ARBA" id="ARBA00004651"/>
    </source>
</evidence>
<keyword evidence="10 12" id="KW-0472">Membrane</keyword>
<evidence type="ECO:0000256" key="6">
    <source>
        <dbReference type="ARBA" id="ARBA00022868"/>
    </source>
</evidence>
<dbReference type="PANTHER" id="PTHR11893:SF6">
    <property type="entry name" value="INNEXIN-16"/>
    <property type="match status" value="1"/>
</dbReference>
<protein>
    <recommendedName>
        <fullName evidence="12">Innexin</fullName>
    </recommendedName>
</protein>
<feature type="transmembrane region" description="Helical" evidence="12">
    <location>
        <begin position="142"/>
        <end position="164"/>
    </location>
</feature>
<gene>
    <name evidence="12" type="primary">inx</name>
    <name evidence="13" type="ORF">TCNE_LOCUS8850</name>
</gene>